<evidence type="ECO:0000313" key="2">
    <source>
        <dbReference type="EMBL" id="RPB05485.1"/>
    </source>
</evidence>
<dbReference type="EMBL" id="ML120353">
    <property type="protein sequence ID" value="RPB05485.1"/>
    <property type="molecule type" value="Genomic_DNA"/>
</dbReference>
<dbReference type="Pfam" id="PF03184">
    <property type="entry name" value="DDE_1"/>
    <property type="match status" value="1"/>
</dbReference>
<dbReference type="OrthoDB" id="125347at2759"/>
<dbReference type="GO" id="GO:0003676">
    <property type="term" value="F:nucleic acid binding"/>
    <property type="evidence" value="ECO:0007669"/>
    <property type="project" value="InterPro"/>
</dbReference>
<sequence>MQIQRWNIILITDNYPSYLHPNSPLENYEKPILPILTNITLLYLPPNTASKLQPLDQGIIASFKAVYQRQYADYIVHYFNEYS</sequence>
<accession>A0A3N4KHZ0</accession>
<feature type="domain" description="DDE-1" evidence="1">
    <location>
        <begin position="7"/>
        <end position="77"/>
    </location>
</feature>
<protein>
    <recommendedName>
        <fullName evidence="1">DDE-1 domain-containing protein</fullName>
    </recommendedName>
</protein>
<evidence type="ECO:0000259" key="1">
    <source>
        <dbReference type="Pfam" id="PF03184"/>
    </source>
</evidence>
<gene>
    <name evidence="2" type="ORF">L873DRAFT_1757623</name>
</gene>
<organism evidence="2 3">
    <name type="scientific">Choiromyces venosus 120613-1</name>
    <dbReference type="NCBI Taxonomy" id="1336337"/>
    <lineage>
        <taxon>Eukaryota</taxon>
        <taxon>Fungi</taxon>
        <taxon>Dikarya</taxon>
        <taxon>Ascomycota</taxon>
        <taxon>Pezizomycotina</taxon>
        <taxon>Pezizomycetes</taxon>
        <taxon>Pezizales</taxon>
        <taxon>Tuberaceae</taxon>
        <taxon>Choiromyces</taxon>
    </lineage>
</organism>
<reference evidence="2 3" key="1">
    <citation type="journal article" date="2018" name="Nat. Ecol. Evol.">
        <title>Pezizomycetes genomes reveal the molecular basis of ectomycorrhizal truffle lifestyle.</title>
        <authorList>
            <person name="Murat C."/>
            <person name="Payen T."/>
            <person name="Noel B."/>
            <person name="Kuo A."/>
            <person name="Morin E."/>
            <person name="Chen J."/>
            <person name="Kohler A."/>
            <person name="Krizsan K."/>
            <person name="Balestrini R."/>
            <person name="Da Silva C."/>
            <person name="Montanini B."/>
            <person name="Hainaut M."/>
            <person name="Levati E."/>
            <person name="Barry K.W."/>
            <person name="Belfiori B."/>
            <person name="Cichocki N."/>
            <person name="Clum A."/>
            <person name="Dockter R.B."/>
            <person name="Fauchery L."/>
            <person name="Guy J."/>
            <person name="Iotti M."/>
            <person name="Le Tacon F."/>
            <person name="Lindquist E.A."/>
            <person name="Lipzen A."/>
            <person name="Malagnac F."/>
            <person name="Mello A."/>
            <person name="Molinier V."/>
            <person name="Miyauchi S."/>
            <person name="Poulain J."/>
            <person name="Riccioni C."/>
            <person name="Rubini A."/>
            <person name="Sitrit Y."/>
            <person name="Splivallo R."/>
            <person name="Traeger S."/>
            <person name="Wang M."/>
            <person name="Zifcakova L."/>
            <person name="Wipf D."/>
            <person name="Zambonelli A."/>
            <person name="Paolocci F."/>
            <person name="Nowrousian M."/>
            <person name="Ottonello S."/>
            <person name="Baldrian P."/>
            <person name="Spatafora J.W."/>
            <person name="Henrissat B."/>
            <person name="Nagy L.G."/>
            <person name="Aury J.M."/>
            <person name="Wincker P."/>
            <person name="Grigoriev I.V."/>
            <person name="Bonfante P."/>
            <person name="Martin F.M."/>
        </authorList>
    </citation>
    <scope>NUCLEOTIDE SEQUENCE [LARGE SCALE GENOMIC DNA]</scope>
    <source>
        <strain evidence="2 3">120613-1</strain>
    </source>
</reference>
<dbReference type="InterPro" id="IPR004875">
    <property type="entry name" value="DDE_SF_endonuclease_dom"/>
</dbReference>
<dbReference type="AlphaFoldDB" id="A0A3N4KHZ0"/>
<name>A0A3N4KHZ0_9PEZI</name>
<evidence type="ECO:0000313" key="3">
    <source>
        <dbReference type="Proteomes" id="UP000276215"/>
    </source>
</evidence>
<keyword evidence="3" id="KW-1185">Reference proteome</keyword>
<proteinExistence type="predicted"/>
<dbReference type="Proteomes" id="UP000276215">
    <property type="component" value="Unassembled WGS sequence"/>
</dbReference>